<dbReference type="Gene3D" id="2.60.120.10">
    <property type="entry name" value="Jelly Rolls"/>
    <property type="match status" value="1"/>
</dbReference>
<dbReference type="SUPFAM" id="SSF46785">
    <property type="entry name" value="Winged helix' DNA-binding domain"/>
    <property type="match status" value="1"/>
</dbReference>
<dbReference type="InterPro" id="IPR012318">
    <property type="entry name" value="HTH_CRP"/>
</dbReference>
<reference evidence="6 7" key="1">
    <citation type="submission" date="2019-08" db="EMBL/GenBank/DDBJ databases">
        <title>In-depth cultivation of the pig gut microbiome towards novel bacterial diversity and tailored functional studies.</title>
        <authorList>
            <person name="Wylensek D."/>
            <person name="Hitch T.C.A."/>
            <person name="Clavel T."/>
        </authorList>
    </citation>
    <scope>NUCLEOTIDE SEQUENCE [LARGE SCALE GENOMIC DNA]</scope>
    <source>
        <strain evidence="6 7">68-1-5</strain>
    </source>
</reference>
<evidence type="ECO:0000256" key="1">
    <source>
        <dbReference type="ARBA" id="ARBA00023015"/>
    </source>
</evidence>
<dbReference type="PROSITE" id="PS51063">
    <property type="entry name" value="HTH_CRP_2"/>
    <property type="match status" value="1"/>
</dbReference>
<dbReference type="InterPro" id="IPR014710">
    <property type="entry name" value="RmlC-like_jellyroll"/>
</dbReference>
<dbReference type="SUPFAM" id="SSF51206">
    <property type="entry name" value="cAMP-binding domain-like"/>
    <property type="match status" value="1"/>
</dbReference>
<evidence type="ECO:0000313" key="6">
    <source>
        <dbReference type="EMBL" id="MSR94152.1"/>
    </source>
</evidence>
<dbReference type="InterPro" id="IPR036390">
    <property type="entry name" value="WH_DNA-bd_sf"/>
</dbReference>
<protein>
    <submittedName>
        <fullName evidence="6">Crp/Fnr family transcriptional regulator</fullName>
    </submittedName>
</protein>
<evidence type="ECO:0000259" key="5">
    <source>
        <dbReference type="PROSITE" id="PS51063"/>
    </source>
</evidence>
<gene>
    <name evidence="6" type="ORF">FYJ34_07750</name>
</gene>
<proteinExistence type="predicted"/>
<dbReference type="PROSITE" id="PS50042">
    <property type="entry name" value="CNMP_BINDING_3"/>
    <property type="match status" value="1"/>
</dbReference>
<dbReference type="Proteomes" id="UP000434409">
    <property type="component" value="Unassembled WGS sequence"/>
</dbReference>
<accession>A0A6N7V4N4</accession>
<keyword evidence="7" id="KW-1185">Reference proteome</keyword>
<dbReference type="EMBL" id="VULY01000018">
    <property type="protein sequence ID" value="MSR94152.1"/>
    <property type="molecule type" value="Genomic_DNA"/>
</dbReference>
<evidence type="ECO:0000313" key="7">
    <source>
        <dbReference type="Proteomes" id="UP000434409"/>
    </source>
</evidence>
<dbReference type="RefSeq" id="WP_154477594.1">
    <property type="nucleotide sequence ID" value="NZ_VULY01000018.1"/>
</dbReference>
<keyword evidence="1" id="KW-0805">Transcription regulation</keyword>
<name>A0A6N7V4N4_9FIRM</name>
<keyword evidence="3" id="KW-0804">Transcription</keyword>
<feature type="domain" description="Cyclic nucleotide-binding" evidence="4">
    <location>
        <begin position="11"/>
        <end position="116"/>
    </location>
</feature>
<dbReference type="AlphaFoldDB" id="A0A6N7V4N4"/>
<evidence type="ECO:0000259" key="4">
    <source>
        <dbReference type="PROSITE" id="PS50042"/>
    </source>
</evidence>
<feature type="domain" description="HTH crp-type" evidence="5">
    <location>
        <begin position="152"/>
        <end position="221"/>
    </location>
</feature>
<dbReference type="Pfam" id="PF00027">
    <property type="entry name" value="cNMP_binding"/>
    <property type="match status" value="1"/>
</dbReference>
<evidence type="ECO:0000256" key="3">
    <source>
        <dbReference type="ARBA" id="ARBA00023163"/>
    </source>
</evidence>
<dbReference type="InterPro" id="IPR018490">
    <property type="entry name" value="cNMP-bd_dom_sf"/>
</dbReference>
<dbReference type="CDD" id="cd00038">
    <property type="entry name" value="CAP_ED"/>
    <property type="match status" value="1"/>
</dbReference>
<organism evidence="6 7">
    <name type="scientific">Suipraeoptans intestinalis</name>
    <dbReference type="NCBI Taxonomy" id="2606628"/>
    <lineage>
        <taxon>Bacteria</taxon>
        <taxon>Bacillati</taxon>
        <taxon>Bacillota</taxon>
        <taxon>Clostridia</taxon>
        <taxon>Lachnospirales</taxon>
        <taxon>Lachnospiraceae</taxon>
        <taxon>Suipraeoptans</taxon>
    </lineage>
</organism>
<dbReference type="GO" id="GO:0003677">
    <property type="term" value="F:DNA binding"/>
    <property type="evidence" value="ECO:0007669"/>
    <property type="project" value="UniProtKB-KW"/>
</dbReference>
<comment type="caution">
    <text evidence="6">The sequence shown here is derived from an EMBL/GenBank/DDBJ whole genome shotgun (WGS) entry which is preliminary data.</text>
</comment>
<evidence type="ECO:0000256" key="2">
    <source>
        <dbReference type="ARBA" id="ARBA00023125"/>
    </source>
</evidence>
<dbReference type="Pfam" id="PF13545">
    <property type="entry name" value="HTH_Crp_2"/>
    <property type="match status" value="1"/>
</dbReference>
<keyword evidence="2" id="KW-0238">DNA-binding</keyword>
<dbReference type="InterPro" id="IPR000595">
    <property type="entry name" value="cNMP-bd_dom"/>
</dbReference>
<sequence>MDIHFLQNTLLFQDMTLEEIHSCLSSLNAQEKEFQKGELIFHAGDSTEKLGLVLSGSVTIEINDVWGSRTILSQVREGQFFAETYALLPSEVLLVDVSADRPARILFLTVRTLKELQTINTSWAFKFLSSLLSLSFQKNLLLSQRSFHTAPKTIRGRVLAYLHTTSLKTHKNCFTIPFDRQQLADYLNVDRTALSKELSKMKQEHLIDFRKNYFELLTDPD</sequence>
<dbReference type="GO" id="GO:0006355">
    <property type="term" value="P:regulation of DNA-templated transcription"/>
    <property type="evidence" value="ECO:0007669"/>
    <property type="project" value="InterPro"/>
</dbReference>